<evidence type="ECO:0000256" key="2">
    <source>
        <dbReference type="SAM" id="Phobius"/>
    </source>
</evidence>
<feature type="transmembrane region" description="Helical" evidence="2">
    <location>
        <begin position="90"/>
        <end position="110"/>
    </location>
</feature>
<proteinExistence type="predicted"/>
<feature type="transmembrane region" description="Helical" evidence="2">
    <location>
        <begin position="122"/>
        <end position="144"/>
    </location>
</feature>
<keyword evidence="2" id="KW-0472">Membrane</keyword>
<gene>
    <name evidence="3" type="ORF">DFH08DRAFT_815533</name>
</gene>
<keyword evidence="4" id="KW-1185">Reference proteome</keyword>
<organism evidence="3 4">
    <name type="scientific">Mycena albidolilacea</name>
    <dbReference type="NCBI Taxonomy" id="1033008"/>
    <lineage>
        <taxon>Eukaryota</taxon>
        <taxon>Fungi</taxon>
        <taxon>Dikarya</taxon>
        <taxon>Basidiomycota</taxon>
        <taxon>Agaricomycotina</taxon>
        <taxon>Agaricomycetes</taxon>
        <taxon>Agaricomycetidae</taxon>
        <taxon>Agaricales</taxon>
        <taxon>Marasmiineae</taxon>
        <taxon>Mycenaceae</taxon>
        <taxon>Mycena</taxon>
    </lineage>
</organism>
<accession>A0AAD6ZLW9</accession>
<evidence type="ECO:0000256" key="1">
    <source>
        <dbReference type="SAM" id="MobiDB-lite"/>
    </source>
</evidence>
<dbReference type="AlphaFoldDB" id="A0AAD6ZLW9"/>
<keyword evidence="2" id="KW-1133">Transmembrane helix</keyword>
<reference evidence="3" key="1">
    <citation type="submission" date="2023-03" db="EMBL/GenBank/DDBJ databases">
        <title>Massive genome expansion in bonnet fungi (Mycena s.s.) driven by repeated elements and novel gene families across ecological guilds.</title>
        <authorList>
            <consortium name="Lawrence Berkeley National Laboratory"/>
            <person name="Harder C.B."/>
            <person name="Miyauchi S."/>
            <person name="Viragh M."/>
            <person name="Kuo A."/>
            <person name="Thoen E."/>
            <person name="Andreopoulos B."/>
            <person name="Lu D."/>
            <person name="Skrede I."/>
            <person name="Drula E."/>
            <person name="Henrissat B."/>
            <person name="Morin E."/>
            <person name="Kohler A."/>
            <person name="Barry K."/>
            <person name="LaButti K."/>
            <person name="Morin E."/>
            <person name="Salamov A."/>
            <person name="Lipzen A."/>
            <person name="Mereny Z."/>
            <person name="Hegedus B."/>
            <person name="Baldrian P."/>
            <person name="Stursova M."/>
            <person name="Weitz H."/>
            <person name="Taylor A."/>
            <person name="Grigoriev I.V."/>
            <person name="Nagy L.G."/>
            <person name="Martin F."/>
            <person name="Kauserud H."/>
        </authorList>
    </citation>
    <scope>NUCLEOTIDE SEQUENCE</scope>
    <source>
        <strain evidence="3">CBHHK002</strain>
    </source>
</reference>
<dbReference type="PANTHER" id="PTHR40465:SF1">
    <property type="entry name" value="DUF6534 DOMAIN-CONTAINING PROTEIN"/>
    <property type="match status" value="1"/>
</dbReference>
<keyword evidence="2" id="KW-0812">Transmembrane</keyword>
<protein>
    <submittedName>
        <fullName evidence="3">Uncharacterized protein</fullName>
    </submittedName>
</protein>
<feature type="transmembrane region" description="Helical" evidence="2">
    <location>
        <begin position="16"/>
        <end position="36"/>
    </location>
</feature>
<evidence type="ECO:0000313" key="4">
    <source>
        <dbReference type="Proteomes" id="UP001218218"/>
    </source>
</evidence>
<name>A0AAD6ZLW9_9AGAR</name>
<feature type="transmembrane region" description="Helical" evidence="2">
    <location>
        <begin position="48"/>
        <end position="70"/>
    </location>
</feature>
<evidence type="ECO:0000313" key="3">
    <source>
        <dbReference type="EMBL" id="KAJ7328761.1"/>
    </source>
</evidence>
<comment type="caution">
    <text evidence="3">The sequence shown here is derived from an EMBL/GenBank/DDBJ whole genome shotgun (WGS) entry which is preliminary data.</text>
</comment>
<feature type="region of interest" description="Disordered" evidence="1">
    <location>
        <begin position="314"/>
        <end position="333"/>
    </location>
</feature>
<sequence length="333" mass="36721">MPAIPVITYVLGGWDLGVSGDLILQGVLFAQFAHYLTLYTKDIMFLRAYVMVLLLATTLKTVQVLVIMWFQNVVFFTDIGGAANMFFDFWPSQMNLAFVALIAFYVQVFFCQRLWVISRNVYVVVLLGSLFLVALVAAFVASAATFKDDSNLAREWHSVEAGVAADSRHVKRNPKVDISSANLFFCEVSRLAPLYQSAAPAAFCALINLVCSQAGNTSATSNGWSMCAIISNTILPKLYAISAMWTLNSRKDIRLARSNGQTTSSGDGPSGRRRTNNVELGVISGARNIPIQVRTQVQTIQRADDIFSKSHLDAMDKMDAERDSNKDIDSTKE</sequence>
<dbReference type="PANTHER" id="PTHR40465">
    <property type="entry name" value="CHROMOSOME 1, WHOLE GENOME SHOTGUN SEQUENCE"/>
    <property type="match status" value="1"/>
</dbReference>
<dbReference type="Proteomes" id="UP001218218">
    <property type="component" value="Unassembled WGS sequence"/>
</dbReference>
<dbReference type="EMBL" id="JARIHO010000038">
    <property type="protein sequence ID" value="KAJ7328761.1"/>
    <property type="molecule type" value="Genomic_DNA"/>
</dbReference>